<dbReference type="GO" id="GO:0030170">
    <property type="term" value="F:pyridoxal phosphate binding"/>
    <property type="evidence" value="ECO:0007669"/>
    <property type="project" value="InterPro"/>
</dbReference>
<dbReference type="GO" id="GO:0004058">
    <property type="term" value="F:aromatic-L-amino-acid decarboxylase activity"/>
    <property type="evidence" value="ECO:0007669"/>
    <property type="project" value="UniProtKB-ARBA"/>
</dbReference>
<dbReference type="Gene3D" id="3.40.640.10">
    <property type="entry name" value="Type I PLP-dependent aspartate aminotransferase-like (Major domain)"/>
    <property type="match status" value="1"/>
</dbReference>
<dbReference type="RefSeq" id="WP_012228756.1">
    <property type="nucleotide sequence ID" value="NZ_HG422565.1"/>
</dbReference>
<gene>
    <name evidence="7" type="ORF">BN381_410036</name>
</gene>
<keyword evidence="2 5" id="KW-0663">Pyridoxal phosphate</keyword>
<dbReference type="OrthoDB" id="3401800at2"/>
<evidence type="ECO:0000256" key="1">
    <source>
        <dbReference type="ARBA" id="ARBA00001933"/>
    </source>
</evidence>
<comment type="caution">
    <text evidence="7">The sequence shown here is derived from an EMBL/GenBank/DDBJ whole genome shotgun (WGS) entry which is preliminary data.</text>
</comment>
<dbReference type="InterPro" id="IPR015422">
    <property type="entry name" value="PyrdxlP-dep_Trfase_small"/>
</dbReference>
<dbReference type="EMBL" id="CANL01000036">
    <property type="protein sequence ID" value="CCM64567.1"/>
    <property type="molecule type" value="Genomic_DNA"/>
</dbReference>
<evidence type="ECO:0000313" key="7">
    <source>
        <dbReference type="EMBL" id="CCM64567.1"/>
    </source>
</evidence>
<dbReference type="GO" id="GO:0019752">
    <property type="term" value="P:carboxylic acid metabolic process"/>
    <property type="evidence" value="ECO:0007669"/>
    <property type="project" value="InterPro"/>
</dbReference>
<evidence type="ECO:0000256" key="5">
    <source>
        <dbReference type="PIRSR" id="PIRSR602129-50"/>
    </source>
</evidence>
<dbReference type="AlphaFoldDB" id="R4Z6H7"/>
<dbReference type="HOGENOM" id="CLU_028929_2_1_11"/>
<dbReference type="InterPro" id="IPR002129">
    <property type="entry name" value="PyrdxlP-dep_de-COase"/>
</dbReference>
<dbReference type="eggNOG" id="COG0076">
    <property type="taxonomic scope" value="Bacteria"/>
</dbReference>
<dbReference type="InterPro" id="IPR015421">
    <property type="entry name" value="PyrdxlP-dep_Trfase_major"/>
</dbReference>
<dbReference type="Gene3D" id="3.90.1150.10">
    <property type="entry name" value="Aspartate Aminotransferase, domain 1"/>
    <property type="match status" value="1"/>
</dbReference>
<name>R4Z6H7_9ACTN</name>
<protein>
    <submittedName>
        <fullName evidence="7">Putative Sphingosine-1-phosphate lyase 1</fullName>
    </submittedName>
</protein>
<evidence type="ECO:0000256" key="3">
    <source>
        <dbReference type="ARBA" id="ARBA00023239"/>
    </source>
</evidence>
<accession>R4Z6H7</accession>
<evidence type="ECO:0000256" key="2">
    <source>
        <dbReference type="ARBA" id="ARBA00022898"/>
    </source>
</evidence>
<dbReference type="PANTHER" id="PTHR42735:SF9">
    <property type="entry name" value="SPHINGOSINE-1-PHOSPHATE LYASE"/>
    <property type="match status" value="1"/>
</dbReference>
<dbReference type="STRING" id="1229780.BN381_410036"/>
<dbReference type="Pfam" id="PF00282">
    <property type="entry name" value="Pyridoxal_deC"/>
    <property type="match status" value="1"/>
</dbReference>
<organism evidence="7 8">
    <name type="scientific">Candidatus Neomicrothrix parvicella RN1</name>
    <dbReference type="NCBI Taxonomy" id="1229780"/>
    <lineage>
        <taxon>Bacteria</taxon>
        <taxon>Bacillati</taxon>
        <taxon>Actinomycetota</taxon>
        <taxon>Acidimicrobiia</taxon>
        <taxon>Acidimicrobiales</taxon>
        <taxon>Microthrixaceae</taxon>
        <taxon>Candidatus Neomicrothrix</taxon>
    </lineage>
</organism>
<dbReference type="PANTHER" id="PTHR42735">
    <property type="match status" value="1"/>
</dbReference>
<evidence type="ECO:0000256" key="4">
    <source>
        <dbReference type="ARBA" id="ARBA00038302"/>
    </source>
</evidence>
<dbReference type="SUPFAM" id="SSF53383">
    <property type="entry name" value="PLP-dependent transferases"/>
    <property type="match status" value="1"/>
</dbReference>
<reference evidence="7 8" key="1">
    <citation type="journal article" date="2013" name="ISME J.">
        <title>Metabolic model for the filamentous 'Candidatus Microthrix parvicella' based on genomic and metagenomic analyses.</title>
        <authorList>
            <person name="Jon McIlroy S."/>
            <person name="Kristiansen R."/>
            <person name="Albertsen M."/>
            <person name="Michael Karst S."/>
            <person name="Rossetti S."/>
            <person name="Lund Nielsen J."/>
            <person name="Tandoi V."/>
            <person name="James Seviour R."/>
            <person name="Nielsen P.H."/>
        </authorList>
    </citation>
    <scope>NUCLEOTIDE SEQUENCE [LARGE SCALE GENOMIC DNA]</scope>
    <source>
        <strain evidence="7 8">RN1</strain>
    </source>
</reference>
<keyword evidence="3 6" id="KW-0456">Lyase</keyword>
<evidence type="ECO:0000313" key="8">
    <source>
        <dbReference type="Proteomes" id="UP000018291"/>
    </source>
</evidence>
<dbReference type="InterPro" id="IPR015424">
    <property type="entry name" value="PyrdxlP-dep_Trfase"/>
</dbReference>
<feature type="modified residue" description="N6-(pyridoxal phosphate)lysine" evidence="5">
    <location>
        <position position="252"/>
    </location>
</feature>
<sequence>MSESTPDPSASISAGFPDLGTSVDELVATMTEERADDLDWRGGKAFSLVYNADDPELERLQHDVAEMFLHENALNPFRYRTLLHMEGDVIDWASALLGAPPRSGSLSSGGTESIFLAVQVARDEARARGIINPTILAPETAHPAFEKACKYLDVERVRIPLRDDMRADPNAYRSSIDERTILLVGSAPCYPYGVIDPIAEIASTAADAGLLCHVDACLGGWLLPFWRSIGREVPPFDLSVPGVTSLSADIHKYGYAYKGASVILYSSPDYVDRQTFMYDAWPGGLYASRTTAGTRPGGPIAGAWATISHLGRDGYERQARRVATATDGFRAAVDAIEGIRVTGEPDMSVFEISTEPGSDLDLEGVSEEMDARNWALDRQQGGLHVMLSPGHDRVIDAFAEDLAASVAAGRTGAGANAVYGSVV</sequence>
<dbReference type="InterPro" id="IPR050477">
    <property type="entry name" value="GrpII_AminoAcid_Decarb"/>
</dbReference>
<comment type="similarity">
    <text evidence="4">Belongs to the group II decarboxylase family. Sphingosine-1-phosphate lyase subfamily.</text>
</comment>
<proteinExistence type="inferred from homology"/>
<evidence type="ECO:0000256" key="6">
    <source>
        <dbReference type="RuleBase" id="RU000382"/>
    </source>
</evidence>
<comment type="cofactor">
    <cofactor evidence="1 5 6">
        <name>pyridoxal 5'-phosphate</name>
        <dbReference type="ChEBI" id="CHEBI:597326"/>
    </cofactor>
</comment>
<keyword evidence="8" id="KW-1185">Reference proteome</keyword>
<dbReference type="Proteomes" id="UP000018291">
    <property type="component" value="Unassembled WGS sequence"/>
</dbReference>